<name>A0A1D1VAZ5_RAMVA</name>
<dbReference type="EMBL" id="BDGG01000004">
    <property type="protein sequence ID" value="GAU97252.1"/>
    <property type="molecule type" value="Genomic_DNA"/>
</dbReference>
<organism evidence="1 2">
    <name type="scientific">Ramazzottius varieornatus</name>
    <name type="common">Water bear</name>
    <name type="synonym">Tardigrade</name>
    <dbReference type="NCBI Taxonomy" id="947166"/>
    <lineage>
        <taxon>Eukaryota</taxon>
        <taxon>Metazoa</taxon>
        <taxon>Ecdysozoa</taxon>
        <taxon>Tardigrada</taxon>
        <taxon>Eutardigrada</taxon>
        <taxon>Parachela</taxon>
        <taxon>Hypsibioidea</taxon>
        <taxon>Ramazzottiidae</taxon>
        <taxon>Ramazzottius</taxon>
    </lineage>
</organism>
<evidence type="ECO:0000313" key="1">
    <source>
        <dbReference type="EMBL" id="GAU97252.1"/>
    </source>
</evidence>
<dbReference type="AlphaFoldDB" id="A0A1D1VAZ5"/>
<proteinExistence type="predicted"/>
<accession>A0A1D1VAZ5</accession>
<keyword evidence="2" id="KW-1185">Reference proteome</keyword>
<reference evidence="1 2" key="1">
    <citation type="journal article" date="2016" name="Nat. Commun.">
        <title>Extremotolerant tardigrade genome and improved radiotolerance of human cultured cells by tardigrade-unique protein.</title>
        <authorList>
            <person name="Hashimoto T."/>
            <person name="Horikawa D.D."/>
            <person name="Saito Y."/>
            <person name="Kuwahara H."/>
            <person name="Kozuka-Hata H."/>
            <person name="Shin-I T."/>
            <person name="Minakuchi Y."/>
            <person name="Ohishi K."/>
            <person name="Motoyama A."/>
            <person name="Aizu T."/>
            <person name="Enomoto A."/>
            <person name="Kondo K."/>
            <person name="Tanaka S."/>
            <person name="Hara Y."/>
            <person name="Koshikawa S."/>
            <person name="Sagara H."/>
            <person name="Miura T."/>
            <person name="Yokobori S."/>
            <person name="Miyagawa K."/>
            <person name="Suzuki Y."/>
            <person name="Kubo T."/>
            <person name="Oyama M."/>
            <person name="Kohara Y."/>
            <person name="Fujiyama A."/>
            <person name="Arakawa K."/>
            <person name="Katayama T."/>
            <person name="Toyoda A."/>
            <person name="Kunieda T."/>
        </authorList>
    </citation>
    <scope>NUCLEOTIDE SEQUENCE [LARGE SCALE GENOMIC DNA]</scope>
    <source>
        <strain evidence="1 2">YOKOZUNA-1</strain>
    </source>
</reference>
<evidence type="ECO:0000313" key="2">
    <source>
        <dbReference type="Proteomes" id="UP000186922"/>
    </source>
</evidence>
<sequence length="269" mass="29759">MVTEEFGSLMDQSNMTSKARLMAVSTKISGTWLHALPASSLGNLLDDNTLRISVGLWLGSRLCQPHMCRCGEVVDEYGLHGLSCPRSSGRHSRQASLNESVRRALVSAQVPAVLEPLGLSRDDELRPDGKTMIPWKNGKELVRDVTVIDTLAKSYVGKTSENVRAAAEDAEERKIQKYQGIASQYLFVPLRFEPFGSWGPAATELINAIGKKLVEFSFETRSLHYFKQRLSLGIQRGNAFCVMGTAKETKGLEEKLDVLKLRKGRTMSA</sequence>
<dbReference type="Proteomes" id="UP000186922">
    <property type="component" value="Unassembled WGS sequence"/>
</dbReference>
<protein>
    <submittedName>
        <fullName evidence="1">Uncharacterized protein</fullName>
    </submittedName>
</protein>
<gene>
    <name evidence="1" type="primary">RvY_08579-1</name>
    <name evidence="1" type="synonym">RvY_08579.1</name>
    <name evidence="1" type="ORF">RvY_08579</name>
</gene>
<comment type="caution">
    <text evidence="1">The sequence shown here is derived from an EMBL/GenBank/DDBJ whole genome shotgun (WGS) entry which is preliminary data.</text>
</comment>
<dbReference type="OrthoDB" id="7433202at2759"/>